<accession>A0AAV3Z4E0</accession>
<dbReference type="EMBL" id="BLXT01001882">
    <property type="protein sequence ID" value="GFN88883.1"/>
    <property type="molecule type" value="Genomic_DNA"/>
</dbReference>
<feature type="compositionally biased region" description="Polar residues" evidence="1">
    <location>
        <begin position="21"/>
        <end position="33"/>
    </location>
</feature>
<evidence type="ECO:0000256" key="1">
    <source>
        <dbReference type="SAM" id="MobiDB-lite"/>
    </source>
</evidence>
<dbReference type="Proteomes" id="UP000735302">
    <property type="component" value="Unassembled WGS sequence"/>
</dbReference>
<evidence type="ECO:0000313" key="2">
    <source>
        <dbReference type="EMBL" id="GFN88883.1"/>
    </source>
</evidence>
<feature type="region of interest" description="Disordered" evidence="1">
    <location>
        <begin position="1"/>
        <end position="84"/>
    </location>
</feature>
<name>A0AAV3Z4E0_9GAST</name>
<protein>
    <submittedName>
        <fullName evidence="2">Uncharacterized protein</fullName>
    </submittedName>
</protein>
<proteinExistence type="predicted"/>
<feature type="compositionally biased region" description="Basic and acidic residues" evidence="1">
    <location>
        <begin position="54"/>
        <end position="78"/>
    </location>
</feature>
<evidence type="ECO:0000313" key="3">
    <source>
        <dbReference type="Proteomes" id="UP000735302"/>
    </source>
</evidence>
<keyword evidence="3" id="KW-1185">Reference proteome</keyword>
<organism evidence="2 3">
    <name type="scientific">Plakobranchus ocellatus</name>
    <dbReference type="NCBI Taxonomy" id="259542"/>
    <lineage>
        <taxon>Eukaryota</taxon>
        <taxon>Metazoa</taxon>
        <taxon>Spiralia</taxon>
        <taxon>Lophotrochozoa</taxon>
        <taxon>Mollusca</taxon>
        <taxon>Gastropoda</taxon>
        <taxon>Heterobranchia</taxon>
        <taxon>Euthyneura</taxon>
        <taxon>Panpulmonata</taxon>
        <taxon>Sacoglossa</taxon>
        <taxon>Placobranchoidea</taxon>
        <taxon>Plakobranchidae</taxon>
        <taxon>Plakobranchus</taxon>
    </lineage>
</organism>
<sequence length="194" mass="21929">MSIDRDTSLSEGMSIDRDTSLSEGTSINKNSSAIKDVSTDGDTSPNEGIAVDRAPPKQREPFNNIRRKDNVSPRDFVDKNVSLPSHNTNEVHVAILKRKVNALRSRTWRLRQAHATQQKNNKKGEISPKSDAVETATDMDKLRSTLSLYLSPAVLEFVLTQVQVSKLSVKDRRWTHSDKSLAFLYFMHRARHID</sequence>
<feature type="compositionally biased region" description="Basic and acidic residues" evidence="1">
    <location>
        <begin position="1"/>
        <end position="20"/>
    </location>
</feature>
<gene>
    <name evidence="2" type="ORF">PoB_001538900</name>
</gene>
<reference evidence="2 3" key="1">
    <citation type="journal article" date="2021" name="Elife">
        <title>Chloroplast acquisition without the gene transfer in kleptoplastic sea slugs, Plakobranchus ocellatus.</title>
        <authorList>
            <person name="Maeda T."/>
            <person name="Takahashi S."/>
            <person name="Yoshida T."/>
            <person name="Shimamura S."/>
            <person name="Takaki Y."/>
            <person name="Nagai Y."/>
            <person name="Toyoda A."/>
            <person name="Suzuki Y."/>
            <person name="Arimoto A."/>
            <person name="Ishii H."/>
            <person name="Satoh N."/>
            <person name="Nishiyama T."/>
            <person name="Hasebe M."/>
            <person name="Maruyama T."/>
            <person name="Minagawa J."/>
            <person name="Obokata J."/>
            <person name="Shigenobu S."/>
        </authorList>
    </citation>
    <scope>NUCLEOTIDE SEQUENCE [LARGE SCALE GENOMIC DNA]</scope>
</reference>
<comment type="caution">
    <text evidence="2">The sequence shown here is derived from an EMBL/GenBank/DDBJ whole genome shotgun (WGS) entry which is preliminary data.</text>
</comment>
<dbReference type="AlphaFoldDB" id="A0AAV3Z4E0"/>